<keyword evidence="1" id="KW-0175">Coiled coil</keyword>
<dbReference type="STRING" id="29170.A0A368G1I3"/>
<dbReference type="PANTHER" id="PTHR46467">
    <property type="entry name" value="TETHER CONTAINING UBX DOMAIN FOR GLUT4"/>
    <property type="match status" value="1"/>
</dbReference>
<gene>
    <name evidence="2" type="ORF">ANCCAN_16523</name>
</gene>
<protein>
    <recommendedName>
        <fullName evidence="4">UBX domain-containing protein</fullName>
    </recommendedName>
</protein>
<dbReference type="GO" id="GO:0042593">
    <property type="term" value="P:glucose homeostasis"/>
    <property type="evidence" value="ECO:0007669"/>
    <property type="project" value="TreeGrafter"/>
</dbReference>
<dbReference type="CDD" id="cd17075">
    <property type="entry name" value="UBX1_UBXN9"/>
    <property type="match status" value="1"/>
</dbReference>
<name>A0A368G1I3_ANCCA</name>
<evidence type="ECO:0000313" key="3">
    <source>
        <dbReference type="Proteomes" id="UP000252519"/>
    </source>
</evidence>
<evidence type="ECO:0008006" key="4">
    <source>
        <dbReference type="Google" id="ProtNLM"/>
    </source>
</evidence>
<dbReference type="GO" id="GO:0005737">
    <property type="term" value="C:cytoplasm"/>
    <property type="evidence" value="ECO:0007669"/>
    <property type="project" value="TreeGrafter"/>
</dbReference>
<accession>A0A368G1I3</accession>
<dbReference type="OrthoDB" id="440781at2759"/>
<dbReference type="InterPro" id="IPR059238">
    <property type="entry name" value="UBX1_UBXN9"/>
</dbReference>
<organism evidence="2 3">
    <name type="scientific">Ancylostoma caninum</name>
    <name type="common">Dog hookworm</name>
    <dbReference type="NCBI Taxonomy" id="29170"/>
    <lineage>
        <taxon>Eukaryota</taxon>
        <taxon>Metazoa</taxon>
        <taxon>Ecdysozoa</taxon>
        <taxon>Nematoda</taxon>
        <taxon>Chromadorea</taxon>
        <taxon>Rhabditida</taxon>
        <taxon>Rhabditina</taxon>
        <taxon>Rhabditomorpha</taxon>
        <taxon>Strongyloidea</taxon>
        <taxon>Ancylostomatidae</taxon>
        <taxon>Ancylostomatinae</taxon>
        <taxon>Ancylostoma</taxon>
    </lineage>
</organism>
<dbReference type="PANTHER" id="PTHR46467:SF1">
    <property type="entry name" value="TETHER CONTAINING UBX DOMAIN FOR GLUT4"/>
    <property type="match status" value="1"/>
</dbReference>
<proteinExistence type="predicted"/>
<dbReference type="GO" id="GO:0006886">
    <property type="term" value="P:intracellular protein transport"/>
    <property type="evidence" value="ECO:0007669"/>
    <property type="project" value="TreeGrafter"/>
</dbReference>
<sequence length="468" mass="53084">MVPKADTGTNAVATIALQIPERPRIELSFPITESLLSVLKGFSPLFEEDLTVPREDCVPCCFYMNRQYMGEQELGRVTLSSIGITSGKSLIRYQRLPLTEEQKAEIAARLADDVAKKQELLSKFTQKKAENENRAQLEANRLARFEEELKLEREKNERARSEAPANAQAIPEIQASLPFSRDILGSPPRNRSGWSFDAPVFSTRQPEPVSTDRLASLNRLLQQVDTSLISSHEQQNDRITNILADGGRVPLSRIAAEAVPMEEDDVSTAVSPISSVGPCDRQTVIFHRQSAEAGADEIELSEEFFDIGLEDLRSRQKELHDEVRMHTQRMLIPKIYENRRNREAKLNAYRHTVVRIPVGKERIIQGQFYSGEPVSRLYQWVRNLLSRNVPFSLNFVLNEKIEETDMKNFVDLDIAPNSTLYLKFKDGSVDVESIFDGSLMQCTQEEANKLSADWCHFATQTSQELLEI</sequence>
<dbReference type="EMBL" id="JOJR01000459">
    <property type="protein sequence ID" value="RCN37558.1"/>
    <property type="molecule type" value="Genomic_DNA"/>
</dbReference>
<dbReference type="AlphaFoldDB" id="A0A368G1I3"/>
<comment type="caution">
    <text evidence="2">The sequence shown here is derived from an EMBL/GenBank/DDBJ whole genome shotgun (WGS) entry which is preliminary data.</text>
</comment>
<feature type="coiled-coil region" evidence="1">
    <location>
        <begin position="128"/>
        <end position="162"/>
    </location>
</feature>
<dbReference type="Proteomes" id="UP000252519">
    <property type="component" value="Unassembled WGS sequence"/>
</dbReference>
<reference evidence="2 3" key="1">
    <citation type="submission" date="2014-10" db="EMBL/GenBank/DDBJ databases">
        <title>Draft genome of the hookworm Ancylostoma caninum.</title>
        <authorList>
            <person name="Mitreva M."/>
        </authorList>
    </citation>
    <scope>NUCLEOTIDE SEQUENCE [LARGE SCALE GENOMIC DNA]</scope>
    <source>
        <strain evidence="2 3">Baltimore</strain>
    </source>
</reference>
<dbReference type="GO" id="GO:0005634">
    <property type="term" value="C:nucleus"/>
    <property type="evidence" value="ECO:0007669"/>
    <property type="project" value="TreeGrafter"/>
</dbReference>
<evidence type="ECO:0000256" key="1">
    <source>
        <dbReference type="SAM" id="Coils"/>
    </source>
</evidence>
<dbReference type="GO" id="GO:0012506">
    <property type="term" value="C:vesicle membrane"/>
    <property type="evidence" value="ECO:0007669"/>
    <property type="project" value="TreeGrafter"/>
</dbReference>
<evidence type="ECO:0000313" key="2">
    <source>
        <dbReference type="EMBL" id="RCN37558.1"/>
    </source>
</evidence>
<keyword evidence="3" id="KW-1185">Reference proteome</keyword>